<dbReference type="OrthoDB" id="301415at2759"/>
<dbReference type="EMBL" id="JARK01001355">
    <property type="protein sequence ID" value="EYC21529.1"/>
    <property type="molecule type" value="Genomic_DNA"/>
</dbReference>
<accession>A0A016V1K7</accession>
<feature type="region of interest" description="Disordered" evidence="1">
    <location>
        <begin position="94"/>
        <end position="132"/>
    </location>
</feature>
<evidence type="ECO:0000256" key="1">
    <source>
        <dbReference type="SAM" id="MobiDB-lite"/>
    </source>
</evidence>
<comment type="caution">
    <text evidence="2">The sequence shown here is derived from an EMBL/GenBank/DDBJ whole genome shotgun (WGS) entry which is preliminary data.</text>
</comment>
<evidence type="ECO:0000313" key="3">
    <source>
        <dbReference type="Proteomes" id="UP000024635"/>
    </source>
</evidence>
<gene>
    <name evidence="2" type="primary">Acey_s0019.g3878</name>
    <name evidence="2" type="ORF">Y032_0019g3878</name>
</gene>
<feature type="region of interest" description="Disordered" evidence="1">
    <location>
        <begin position="1"/>
        <end position="26"/>
    </location>
</feature>
<dbReference type="Proteomes" id="UP000024635">
    <property type="component" value="Unassembled WGS sequence"/>
</dbReference>
<feature type="region of interest" description="Disordered" evidence="1">
    <location>
        <begin position="48"/>
        <end position="70"/>
    </location>
</feature>
<proteinExistence type="predicted"/>
<organism evidence="2 3">
    <name type="scientific">Ancylostoma ceylanicum</name>
    <dbReference type="NCBI Taxonomy" id="53326"/>
    <lineage>
        <taxon>Eukaryota</taxon>
        <taxon>Metazoa</taxon>
        <taxon>Ecdysozoa</taxon>
        <taxon>Nematoda</taxon>
        <taxon>Chromadorea</taxon>
        <taxon>Rhabditida</taxon>
        <taxon>Rhabditina</taxon>
        <taxon>Rhabditomorpha</taxon>
        <taxon>Strongyloidea</taxon>
        <taxon>Ancylostomatidae</taxon>
        <taxon>Ancylostomatinae</taxon>
        <taxon>Ancylostoma</taxon>
    </lineage>
</organism>
<protein>
    <submittedName>
        <fullName evidence="2">Uncharacterized protein</fullName>
    </submittedName>
</protein>
<reference evidence="3" key="1">
    <citation type="journal article" date="2015" name="Nat. Genet.">
        <title>The genome and transcriptome of the zoonotic hookworm Ancylostoma ceylanicum identify infection-specific gene families.</title>
        <authorList>
            <person name="Schwarz E.M."/>
            <person name="Hu Y."/>
            <person name="Antoshechkin I."/>
            <person name="Miller M.M."/>
            <person name="Sternberg P.W."/>
            <person name="Aroian R.V."/>
        </authorList>
    </citation>
    <scope>NUCLEOTIDE SEQUENCE</scope>
    <source>
        <strain evidence="3">HY135</strain>
    </source>
</reference>
<evidence type="ECO:0000313" key="2">
    <source>
        <dbReference type="EMBL" id="EYC21529.1"/>
    </source>
</evidence>
<name>A0A016V1K7_9BILA</name>
<keyword evidence="3" id="KW-1185">Reference proteome</keyword>
<feature type="compositionally biased region" description="Basic and acidic residues" evidence="1">
    <location>
        <begin position="56"/>
        <end position="66"/>
    </location>
</feature>
<sequence length="147" mass="17011">MVQSFSKRWTDCASAPSRQDLNEGCGESMLQASPAYAEVKFRFLLSEPPESTSRSDINENGHDRARLPSIMKRRQDLPEKRHLLHPEDEVFEESFALDPLSSPPPERRASHNQVEDDFVESEHKKRRRRGRRRSELLSVALHCVCVR</sequence>
<dbReference type="AlphaFoldDB" id="A0A016V1K7"/>